<feature type="region of interest" description="Disordered" evidence="2">
    <location>
        <begin position="646"/>
        <end position="665"/>
    </location>
</feature>
<evidence type="ECO:0000313" key="4">
    <source>
        <dbReference type="Proteomes" id="UP000276215"/>
    </source>
</evidence>
<feature type="compositionally biased region" description="Acidic residues" evidence="2">
    <location>
        <begin position="43"/>
        <end position="55"/>
    </location>
</feature>
<name>A0A3N4JFE7_9PEZI</name>
<feature type="region of interest" description="Disordered" evidence="2">
    <location>
        <begin position="915"/>
        <end position="935"/>
    </location>
</feature>
<feature type="compositionally biased region" description="Basic and acidic residues" evidence="2">
    <location>
        <begin position="1136"/>
        <end position="1146"/>
    </location>
</feature>
<feature type="region of interest" description="Disordered" evidence="2">
    <location>
        <begin position="717"/>
        <end position="744"/>
    </location>
</feature>
<evidence type="ECO:0000256" key="1">
    <source>
        <dbReference type="SAM" id="Coils"/>
    </source>
</evidence>
<feature type="compositionally biased region" description="Basic and acidic residues" evidence="2">
    <location>
        <begin position="308"/>
        <end position="324"/>
    </location>
</feature>
<feature type="compositionally biased region" description="Polar residues" evidence="2">
    <location>
        <begin position="1036"/>
        <end position="1046"/>
    </location>
</feature>
<feature type="region of interest" description="Disordered" evidence="2">
    <location>
        <begin position="1119"/>
        <end position="1195"/>
    </location>
</feature>
<feature type="compositionally biased region" description="Basic and acidic residues" evidence="2">
    <location>
        <begin position="487"/>
        <end position="506"/>
    </location>
</feature>
<dbReference type="AlphaFoldDB" id="A0A3N4JFE7"/>
<feature type="compositionally biased region" description="Basic and acidic residues" evidence="2">
    <location>
        <begin position="152"/>
        <end position="163"/>
    </location>
</feature>
<feature type="compositionally biased region" description="Basic and acidic residues" evidence="2">
    <location>
        <begin position="56"/>
        <end position="69"/>
    </location>
</feature>
<feature type="region of interest" description="Disordered" evidence="2">
    <location>
        <begin position="1070"/>
        <end position="1104"/>
    </location>
</feature>
<feature type="compositionally biased region" description="Polar residues" evidence="2">
    <location>
        <begin position="325"/>
        <end position="341"/>
    </location>
</feature>
<protein>
    <submittedName>
        <fullName evidence="3">Uncharacterized protein</fullName>
    </submittedName>
</protein>
<evidence type="ECO:0000256" key="2">
    <source>
        <dbReference type="SAM" id="MobiDB-lite"/>
    </source>
</evidence>
<feature type="compositionally biased region" description="Low complexity" evidence="2">
    <location>
        <begin position="10"/>
        <end position="21"/>
    </location>
</feature>
<evidence type="ECO:0000313" key="3">
    <source>
        <dbReference type="EMBL" id="RPA95688.1"/>
    </source>
</evidence>
<sequence length="1195" mass="134462">MPPRQRVRAGTRGTGTRQSARLSSLNTRRNAEFVVLRSPENITDVDPDTEGDEWEREYRPDVTKKDKPTKWVTRSKRSADDVDLEDYSPRGPSRKRRAAKIESESEDQASPVRRKVSSENSYGPSSESSEDGDDDTPRFPLQNFQRSSANNKAEKAKARDDANYRAPSTRRKSVPKKIKSTQQKNQKQTASYEAKTAERVAEIAAKKAPHLVALARIDAETEELREQLRMKKREREVMEQVFGVVSSKEKSKAGAGKSGEPETTVWLTDSETDGPIGSSSSNKVRRKLSLLRNELQEESDGWNSLFDESEKMSGVDSRKADKDTNPQPRNKVSADGESQIQAKKGEGWFEENTDGGLAEKPSSKTTVKFPATDIDSLFDDLETHPGGGSREKFTTTPEVPRGRPKGFGFQSRGRLPAKRSLRLQDENKTRAVNGKRGGIKEGSNHLSNWQMLRDRVERGRQVSATSSLDATNVSEIGPTKISVKHLSPKEAVGRRSESLIPEAKRSLGAKKGLERLDGKKSTGGTEDELERVNEEIGEFLKQCDNGPSLPDHQKGRDGYDVDLFDPLPEMPWWKLIGVDNGGDSPTVAAHARTNPMHPGLGVPERELEMVQKQLEKDLDFMDWDKAEAEFLKFDDDAILQPAIENPKPKNAAELKGTEEGNHSMKTGEQTLKSYGIPQKPPRLPQVIPEKNASEEVLTNPGQEEMLYRLDGKNNTLEENDQTEIDKPKPVHDLPSYPRDRLRRGPYTSTEIASYQMASLFQTYKEDIEKTEKNIESADKRYATENEKRRSQPAQELQKTPLEKPKADVLPDLHRDEAHESKVEDDKLKSVTRSSDRENDEKKEKEDIIRDVRPSLESGEIIEEEKVEGIAGTISDSTEWAEQKERSCEAVSIVSATPLEDGEIVEAAREGFDHDSPKVYSAELPESSLRHPEGGSDERNFMTDAINPYSTVLSGKAGTIHRVELPDGSMGYVFAEKSSRESRIDFMIDGPSGGYERIELGTSELDSEKCLPSEVGGEGVWGSWGRLHRSVSRERAWQSSRRTPQSSHQDRMRGCLPDFWPRGARDVSCESNVRPVGRWSQSPAPRRDFHGSSRRTPQSSHQDRIRSDFPDYWACRSRDGSCERNVRPVRKRSQSPEPKRSFREYQRRTLSPILQDKPQTELSKTLPRGSRDGSYERNVGPVRKLSHNQVGNDDWD</sequence>
<feature type="region of interest" description="Disordered" evidence="2">
    <location>
        <begin position="485"/>
        <end position="506"/>
    </location>
</feature>
<feature type="region of interest" description="Disordered" evidence="2">
    <location>
        <begin position="1"/>
        <end position="193"/>
    </location>
</feature>
<dbReference type="EMBL" id="ML120422">
    <property type="protein sequence ID" value="RPA95688.1"/>
    <property type="molecule type" value="Genomic_DNA"/>
</dbReference>
<dbReference type="OrthoDB" id="5497883at2759"/>
<accession>A0A3N4JFE7</accession>
<feature type="region of interest" description="Disordered" evidence="2">
    <location>
        <begin position="1032"/>
        <end position="1054"/>
    </location>
</feature>
<feature type="compositionally biased region" description="Low complexity" evidence="2">
    <location>
        <begin position="118"/>
        <end position="127"/>
    </location>
</feature>
<feature type="compositionally biased region" description="Basic and acidic residues" evidence="2">
    <location>
        <begin position="800"/>
        <end position="853"/>
    </location>
</feature>
<organism evidence="3 4">
    <name type="scientific">Choiromyces venosus 120613-1</name>
    <dbReference type="NCBI Taxonomy" id="1336337"/>
    <lineage>
        <taxon>Eukaryota</taxon>
        <taxon>Fungi</taxon>
        <taxon>Dikarya</taxon>
        <taxon>Ascomycota</taxon>
        <taxon>Pezizomycotina</taxon>
        <taxon>Pezizomycetes</taxon>
        <taxon>Pezizales</taxon>
        <taxon>Tuberaceae</taxon>
        <taxon>Choiromyces</taxon>
    </lineage>
</organism>
<feature type="compositionally biased region" description="Basic and acidic residues" evidence="2">
    <location>
        <begin position="646"/>
        <end position="662"/>
    </location>
</feature>
<feature type="compositionally biased region" description="Polar residues" evidence="2">
    <location>
        <begin position="180"/>
        <end position="191"/>
    </location>
</feature>
<gene>
    <name evidence="3" type="ORF">L873DRAFT_1929825</name>
</gene>
<feature type="region of interest" description="Disordered" evidence="2">
    <location>
        <begin position="245"/>
        <end position="448"/>
    </location>
</feature>
<feature type="coiled-coil region" evidence="1">
    <location>
        <begin position="214"/>
        <end position="241"/>
    </location>
</feature>
<reference evidence="3 4" key="1">
    <citation type="journal article" date="2018" name="Nat. Ecol. Evol.">
        <title>Pezizomycetes genomes reveal the molecular basis of ectomycorrhizal truffle lifestyle.</title>
        <authorList>
            <person name="Murat C."/>
            <person name="Payen T."/>
            <person name="Noel B."/>
            <person name="Kuo A."/>
            <person name="Morin E."/>
            <person name="Chen J."/>
            <person name="Kohler A."/>
            <person name="Krizsan K."/>
            <person name="Balestrini R."/>
            <person name="Da Silva C."/>
            <person name="Montanini B."/>
            <person name="Hainaut M."/>
            <person name="Levati E."/>
            <person name="Barry K.W."/>
            <person name="Belfiori B."/>
            <person name="Cichocki N."/>
            <person name="Clum A."/>
            <person name="Dockter R.B."/>
            <person name="Fauchery L."/>
            <person name="Guy J."/>
            <person name="Iotti M."/>
            <person name="Le Tacon F."/>
            <person name="Lindquist E.A."/>
            <person name="Lipzen A."/>
            <person name="Malagnac F."/>
            <person name="Mello A."/>
            <person name="Molinier V."/>
            <person name="Miyauchi S."/>
            <person name="Poulain J."/>
            <person name="Riccioni C."/>
            <person name="Rubini A."/>
            <person name="Sitrit Y."/>
            <person name="Splivallo R."/>
            <person name="Traeger S."/>
            <person name="Wang M."/>
            <person name="Zifcakova L."/>
            <person name="Wipf D."/>
            <person name="Zambonelli A."/>
            <person name="Paolocci F."/>
            <person name="Nowrousian M."/>
            <person name="Ottonello S."/>
            <person name="Baldrian P."/>
            <person name="Spatafora J.W."/>
            <person name="Henrissat B."/>
            <person name="Nagy L.G."/>
            <person name="Aury J.M."/>
            <person name="Wincker P."/>
            <person name="Grigoriev I.V."/>
            <person name="Bonfante P."/>
            <person name="Martin F.M."/>
        </authorList>
    </citation>
    <scope>NUCLEOTIDE SEQUENCE [LARGE SCALE GENOMIC DNA]</scope>
    <source>
        <strain evidence="3 4">120613-1</strain>
    </source>
</reference>
<keyword evidence="1" id="KW-0175">Coiled coil</keyword>
<feature type="region of interest" description="Disordered" evidence="2">
    <location>
        <begin position="774"/>
        <end position="853"/>
    </location>
</feature>
<keyword evidence="4" id="KW-1185">Reference proteome</keyword>
<dbReference type="Proteomes" id="UP000276215">
    <property type="component" value="Unassembled WGS sequence"/>
</dbReference>
<proteinExistence type="predicted"/>
<feature type="compositionally biased region" description="Basic residues" evidence="2">
    <location>
        <begin position="168"/>
        <end position="179"/>
    </location>
</feature>
<feature type="compositionally biased region" description="Basic and acidic residues" evidence="2">
    <location>
        <begin position="774"/>
        <end position="789"/>
    </location>
</feature>
<feature type="compositionally biased region" description="Polar residues" evidence="2">
    <location>
        <begin position="1186"/>
        <end position="1195"/>
    </location>
</feature>